<feature type="compositionally biased region" description="Low complexity" evidence="1">
    <location>
        <begin position="127"/>
        <end position="140"/>
    </location>
</feature>
<evidence type="ECO:0008006" key="4">
    <source>
        <dbReference type="Google" id="ProtNLM"/>
    </source>
</evidence>
<proteinExistence type="predicted"/>
<dbReference type="OrthoDB" id="3562657at2759"/>
<evidence type="ECO:0000313" key="3">
    <source>
        <dbReference type="Proteomes" id="UP000799757"/>
    </source>
</evidence>
<dbReference type="Proteomes" id="UP000799757">
    <property type="component" value="Unassembled WGS sequence"/>
</dbReference>
<reference evidence="2" key="1">
    <citation type="journal article" date="2020" name="Stud. Mycol.">
        <title>101 Dothideomycetes genomes: a test case for predicting lifestyles and emergence of pathogens.</title>
        <authorList>
            <person name="Haridas S."/>
            <person name="Albert R."/>
            <person name="Binder M."/>
            <person name="Bloem J."/>
            <person name="Labutti K."/>
            <person name="Salamov A."/>
            <person name="Andreopoulos B."/>
            <person name="Baker S."/>
            <person name="Barry K."/>
            <person name="Bills G."/>
            <person name="Bluhm B."/>
            <person name="Cannon C."/>
            <person name="Castanera R."/>
            <person name="Culley D."/>
            <person name="Daum C."/>
            <person name="Ezra D."/>
            <person name="Gonzalez J."/>
            <person name="Henrissat B."/>
            <person name="Kuo A."/>
            <person name="Liang C."/>
            <person name="Lipzen A."/>
            <person name="Lutzoni F."/>
            <person name="Magnuson J."/>
            <person name="Mondo S."/>
            <person name="Nolan M."/>
            <person name="Ohm R."/>
            <person name="Pangilinan J."/>
            <person name="Park H.-J."/>
            <person name="Ramirez L."/>
            <person name="Alfaro M."/>
            <person name="Sun H."/>
            <person name="Tritt A."/>
            <person name="Yoshinaga Y."/>
            <person name="Zwiers L.-H."/>
            <person name="Turgeon B."/>
            <person name="Goodwin S."/>
            <person name="Spatafora J."/>
            <person name="Crous P."/>
            <person name="Grigoriev I."/>
        </authorList>
    </citation>
    <scope>NUCLEOTIDE SEQUENCE</scope>
    <source>
        <strain evidence="2">CBS 109.77</strain>
    </source>
</reference>
<keyword evidence="3" id="KW-1185">Reference proteome</keyword>
<dbReference type="EMBL" id="MU002541">
    <property type="protein sequence ID" value="KAF2786132.1"/>
    <property type="molecule type" value="Genomic_DNA"/>
</dbReference>
<feature type="region of interest" description="Disordered" evidence="1">
    <location>
        <begin position="125"/>
        <end position="155"/>
    </location>
</feature>
<accession>A0A6A6WPU8</accession>
<feature type="region of interest" description="Disordered" evidence="1">
    <location>
        <begin position="33"/>
        <end position="69"/>
    </location>
</feature>
<protein>
    <recommendedName>
        <fullName evidence="4">Myb-like domain-containing protein</fullName>
    </recommendedName>
</protein>
<sequence>MTAKVAAPEPQFRPQTILMKRMMTMARMLLDHGTDHIDDNGDEEYENGKEDPGESGPHAASSGQRLSRGDVCFRKRTRVPWLESDDLRSLAYGKNMDMEWKDIFELFPDRTPGAVWTLWHMLRENDPSSSTQTPASSADSDIIQKIDPLLLRDTD</sequence>
<evidence type="ECO:0000313" key="2">
    <source>
        <dbReference type="EMBL" id="KAF2786132.1"/>
    </source>
</evidence>
<organism evidence="2 3">
    <name type="scientific">Melanomma pulvis-pyrius CBS 109.77</name>
    <dbReference type="NCBI Taxonomy" id="1314802"/>
    <lineage>
        <taxon>Eukaryota</taxon>
        <taxon>Fungi</taxon>
        <taxon>Dikarya</taxon>
        <taxon>Ascomycota</taxon>
        <taxon>Pezizomycotina</taxon>
        <taxon>Dothideomycetes</taxon>
        <taxon>Pleosporomycetidae</taxon>
        <taxon>Pleosporales</taxon>
        <taxon>Melanommataceae</taxon>
        <taxon>Melanomma</taxon>
    </lineage>
</organism>
<name>A0A6A6WPU8_9PLEO</name>
<gene>
    <name evidence="2" type="ORF">K505DRAFT_368487</name>
</gene>
<dbReference type="AlphaFoldDB" id="A0A6A6WPU8"/>
<evidence type="ECO:0000256" key="1">
    <source>
        <dbReference type="SAM" id="MobiDB-lite"/>
    </source>
</evidence>